<keyword evidence="9 12" id="KW-0030">Aminoacyl-tRNA synthetase</keyword>
<dbReference type="PRINTS" id="PR00986">
    <property type="entry name" value="TRNASYNTHVAL"/>
</dbReference>
<dbReference type="HAMAP" id="MF_02004">
    <property type="entry name" value="Val_tRNA_synth_type1"/>
    <property type="match status" value="1"/>
</dbReference>
<dbReference type="EMBL" id="FQXH01000006">
    <property type="protein sequence ID" value="SHH02024.1"/>
    <property type="molecule type" value="Genomic_DNA"/>
</dbReference>
<feature type="domain" description="Methionyl/Valyl/Leucyl/Isoleucyl-tRNA synthetase anticodon-binding" evidence="14">
    <location>
        <begin position="613"/>
        <end position="761"/>
    </location>
</feature>
<dbReference type="InterPro" id="IPR002303">
    <property type="entry name" value="Valyl-tRNA_ligase"/>
</dbReference>
<dbReference type="Gene3D" id="3.40.50.620">
    <property type="entry name" value="HUPs"/>
    <property type="match status" value="2"/>
</dbReference>
<dbReference type="Pfam" id="PF00133">
    <property type="entry name" value="tRNA-synt_1"/>
    <property type="match status" value="1"/>
</dbReference>
<dbReference type="OrthoDB" id="9810365at2"/>
<protein>
    <recommendedName>
        <fullName evidence="12">Valine--tRNA ligase</fullName>
        <ecNumber evidence="12">6.1.1.9</ecNumber>
    </recommendedName>
    <alternativeName>
        <fullName evidence="12">Valyl-tRNA synthetase</fullName>
        <shortName evidence="12">ValRS</shortName>
    </alternativeName>
</protein>
<evidence type="ECO:0000313" key="17">
    <source>
        <dbReference type="Proteomes" id="UP000242520"/>
    </source>
</evidence>
<dbReference type="InterPro" id="IPR009080">
    <property type="entry name" value="tRNAsynth_Ia_anticodon-bd"/>
</dbReference>
<evidence type="ECO:0000256" key="1">
    <source>
        <dbReference type="ARBA" id="ARBA00004496"/>
    </source>
</evidence>
<comment type="similarity">
    <text evidence="11 12">Belongs to the class-I aminoacyl-tRNA synthetase family. ValS type 1 subfamily.</text>
</comment>
<dbReference type="GO" id="GO:0005829">
    <property type="term" value="C:cytosol"/>
    <property type="evidence" value="ECO:0007669"/>
    <property type="project" value="TreeGrafter"/>
</dbReference>
<feature type="short sequence motif" description="'KMSKS' region" evidence="12">
    <location>
        <begin position="527"/>
        <end position="531"/>
    </location>
</feature>
<dbReference type="SUPFAM" id="SSF52374">
    <property type="entry name" value="Nucleotidylyl transferase"/>
    <property type="match status" value="1"/>
</dbReference>
<dbReference type="FunFam" id="3.40.50.620:FF:000098">
    <property type="entry name" value="Valine--tRNA ligase"/>
    <property type="match status" value="1"/>
</dbReference>
<dbReference type="NCBIfam" id="TIGR00422">
    <property type="entry name" value="valS"/>
    <property type="match status" value="1"/>
</dbReference>
<evidence type="ECO:0000256" key="9">
    <source>
        <dbReference type="ARBA" id="ARBA00023146"/>
    </source>
</evidence>
<accession>A0A1M5PJS8</accession>
<dbReference type="GO" id="GO:0006438">
    <property type="term" value="P:valyl-tRNA aminoacylation"/>
    <property type="evidence" value="ECO:0007669"/>
    <property type="project" value="UniProtKB-UniRule"/>
</dbReference>
<comment type="domain">
    <text evidence="12">The C-terminal coiled-coil domain is crucial for aminoacylation activity.</text>
</comment>
<dbReference type="FunFam" id="1.10.287.380:FF:000001">
    <property type="entry name" value="Valine--tRNA ligase"/>
    <property type="match status" value="1"/>
</dbReference>
<keyword evidence="5 12" id="KW-0547">Nucleotide-binding</keyword>
<comment type="subcellular location">
    <subcellularLocation>
        <location evidence="1 12">Cytoplasm</location>
    </subcellularLocation>
</comment>
<dbReference type="InterPro" id="IPR014729">
    <property type="entry name" value="Rossmann-like_a/b/a_fold"/>
</dbReference>
<keyword evidence="17" id="KW-1185">Reference proteome</keyword>
<evidence type="ECO:0000256" key="5">
    <source>
        <dbReference type="ARBA" id="ARBA00022741"/>
    </source>
</evidence>
<keyword evidence="8 12" id="KW-0175">Coiled coil</keyword>
<dbReference type="SUPFAM" id="SSF50677">
    <property type="entry name" value="ValRS/IleRS/LeuRS editing domain"/>
    <property type="match status" value="1"/>
</dbReference>
<evidence type="ECO:0000256" key="2">
    <source>
        <dbReference type="ARBA" id="ARBA00011245"/>
    </source>
</evidence>
<dbReference type="PANTHER" id="PTHR11946">
    <property type="entry name" value="VALYL-TRNA SYNTHETASES"/>
    <property type="match status" value="1"/>
</dbReference>
<dbReference type="Proteomes" id="UP000242520">
    <property type="component" value="Unassembled WGS sequence"/>
</dbReference>
<evidence type="ECO:0000256" key="10">
    <source>
        <dbReference type="ARBA" id="ARBA00047552"/>
    </source>
</evidence>
<dbReference type="InterPro" id="IPR009008">
    <property type="entry name" value="Val/Leu/Ile-tRNA-synth_edit"/>
</dbReference>
<evidence type="ECO:0000259" key="13">
    <source>
        <dbReference type="Pfam" id="PF00133"/>
    </source>
</evidence>
<dbReference type="CDD" id="cd07962">
    <property type="entry name" value="Anticodon_Ia_Val"/>
    <property type="match status" value="1"/>
</dbReference>
<dbReference type="Pfam" id="PF10458">
    <property type="entry name" value="Val_tRNA-synt_C"/>
    <property type="match status" value="1"/>
</dbReference>
<name>A0A1M5PJS8_9FIRM</name>
<dbReference type="Gene3D" id="1.10.730.10">
    <property type="entry name" value="Isoleucyl-tRNA Synthetase, Domain 1"/>
    <property type="match status" value="1"/>
</dbReference>
<dbReference type="SUPFAM" id="SSF46589">
    <property type="entry name" value="tRNA-binding arm"/>
    <property type="match status" value="1"/>
</dbReference>
<dbReference type="SUPFAM" id="SSF47323">
    <property type="entry name" value="Anticodon-binding domain of a subclass of class I aminoacyl-tRNA synthetases"/>
    <property type="match status" value="1"/>
</dbReference>
<dbReference type="PROSITE" id="PS00178">
    <property type="entry name" value="AA_TRNA_LIGASE_I"/>
    <property type="match status" value="1"/>
</dbReference>
<dbReference type="NCBIfam" id="NF004349">
    <property type="entry name" value="PRK05729.1"/>
    <property type="match status" value="1"/>
</dbReference>
<feature type="binding site" evidence="12">
    <location>
        <position position="530"/>
    </location>
    <ligand>
        <name>ATP</name>
        <dbReference type="ChEBI" id="CHEBI:30616"/>
    </ligand>
</feature>
<keyword evidence="6 12" id="KW-0067">ATP-binding</keyword>
<keyword evidence="4 12" id="KW-0436">Ligase</keyword>
<comment type="subunit">
    <text evidence="2 12">Monomer.</text>
</comment>
<comment type="catalytic activity">
    <reaction evidence="10 12">
        <text>tRNA(Val) + L-valine + ATP = L-valyl-tRNA(Val) + AMP + diphosphate</text>
        <dbReference type="Rhea" id="RHEA:10704"/>
        <dbReference type="Rhea" id="RHEA-COMP:9672"/>
        <dbReference type="Rhea" id="RHEA-COMP:9708"/>
        <dbReference type="ChEBI" id="CHEBI:30616"/>
        <dbReference type="ChEBI" id="CHEBI:33019"/>
        <dbReference type="ChEBI" id="CHEBI:57762"/>
        <dbReference type="ChEBI" id="CHEBI:78442"/>
        <dbReference type="ChEBI" id="CHEBI:78537"/>
        <dbReference type="ChEBI" id="CHEBI:456215"/>
        <dbReference type="EC" id="6.1.1.9"/>
    </reaction>
</comment>
<dbReference type="GO" id="GO:0004832">
    <property type="term" value="F:valine-tRNA ligase activity"/>
    <property type="evidence" value="ECO:0007669"/>
    <property type="project" value="UniProtKB-UniRule"/>
</dbReference>
<dbReference type="InterPro" id="IPR033705">
    <property type="entry name" value="Anticodon_Ia_Val"/>
</dbReference>
<sequence>MEIKNLPKTYNPKEFEERLYNKWLENGYFKGEIDENKKPFTIMLPPPNITGQLHMGHALDHTLQDILIRWKRMDGYATLWQPGTDHASIATEVKVVEKIRKEEGKSKYELGREEFLKRAWEWRNEYGRRIVEQMKKLGDSCDWDRERFTMDEGCNEAVTEFFIKLYNEGLIYRGNRIINWCPDCKTSLSDAEVEHEEHDGHFYHVKYPVKDSEEFIEIATTRPETILGDTAVAVNPEDERYKHLVGKTLILPLVGREIPIIADEYVEMEFGTGAVKITPAHDPNDFEVGLRHNLEQIVVMNEDGTMNEKAGKYEGMDRYECRKQLIKDLDEEGYLVKIKDHTHNVGHCYRCNTVIEPMVSKQWFVKMEELAKPAIDAVKSGKIKLVPERFNKIYFHWLENIKDWCISRQLWWGHRIPAFYCQDCEETIVSKERPINCPKCSSTNLKQDEDVLDTWFSSALWPFSTLGWPNKTKELEYFYPTDVLVTGYDIIFFWVIRMVFSGLYCMNEIPFKYVLIHGLVRDSQGRKMSKSLGNGIDPLEIIENYGADALRFTLATGNTPGNDMRFYMERVESARNFANKLWNASRFVFMNLSEELVSELSRENVDSKLTLADKWIISRLNNVVKETTENMEKFELGMAIQKVYDFTWSEYCDWYIEMVKPRLYGEDLESKKAALYTLTYVLENILKLLHPYMPFITEEIYTYLPTVNGSIVLSSWPKYKEEDNMKEEEEKMNLIMEGIRNVRNIRAEMNVIPSKKARVIIIPTEEKLSVIEEGKDYFKTLASASNVEILKDKDGVPEDAMSAVIDGAQIYIPLDELVDFEKEIERLEKERIKLEGELKRVNGKLSNEGFLSKAPARLVEEEKAKKEKYEEMMKSVLERLDNLKAKLK</sequence>
<evidence type="ECO:0000256" key="4">
    <source>
        <dbReference type="ARBA" id="ARBA00022598"/>
    </source>
</evidence>
<reference evidence="17" key="1">
    <citation type="submission" date="2016-11" db="EMBL/GenBank/DDBJ databases">
        <authorList>
            <person name="Varghese N."/>
            <person name="Submissions S."/>
        </authorList>
    </citation>
    <scope>NUCLEOTIDE SEQUENCE [LARGE SCALE GENOMIC DNA]</scope>
    <source>
        <strain evidence="17">DSM 15285</strain>
    </source>
</reference>
<dbReference type="RefSeq" id="WP_143145352.1">
    <property type="nucleotide sequence ID" value="NZ_FQXH01000006.1"/>
</dbReference>
<dbReference type="CDD" id="cd00817">
    <property type="entry name" value="ValRS_core"/>
    <property type="match status" value="1"/>
</dbReference>
<dbReference type="GO" id="GO:0005524">
    <property type="term" value="F:ATP binding"/>
    <property type="evidence" value="ECO:0007669"/>
    <property type="project" value="UniProtKB-UniRule"/>
</dbReference>
<dbReference type="GO" id="GO:0002161">
    <property type="term" value="F:aminoacyl-tRNA deacylase activity"/>
    <property type="evidence" value="ECO:0007669"/>
    <property type="project" value="InterPro"/>
</dbReference>
<evidence type="ECO:0000256" key="8">
    <source>
        <dbReference type="ARBA" id="ARBA00023054"/>
    </source>
</evidence>
<feature type="coiled-coil region" evidence="12">
    <location>
        <begin position="817"/>
        <end position="886"/>
    </location>
</feature>
<dbReference type="EC" id="6.1.1.9" evidence="12"/>
<evidence type="ECO:0000313" key="16">
    <source>
        <dbReference type="EMBL" id="SHH02024.1"/>
    </source>
</evidence>
<feature type="domain" description="Aminoacyl-tRNA synthetase class Ia" evidence="13">
    <location>
        <begin position="19"/>
        <end position="565"/>
    </location>
</feature>
<proteinExistence type="inferred from homology"/>
<evidence type="ECO:0000256" key="12">
    <source>
        <dbReference type="HAMAP-Rule" id="MF_02004"/>
    </source>
</evidence>
<dbReference type="AlphaFoldDB" id="A0A1M5PJS8"/>
<comment type="domain">
    <text evidence="12">ValRS has two distinct active sites: one for aminoacylation and one for editing. The misactivated threonine is translocated from the active site to the editing site.</text>
</comment>
<evidence type="ECO:0000259" key="15">
    <source>
        <dbReference type="Pfam" id="PF10458"/>
    </source>
</evidence>
<feature type="domain" description="Valyl-tRNA synthetase tRNA-binding arm" evidence="15">
    <location>
        <begin position="819"/>
        <end position="884"/>
    </location>
</feature>
<gene>
    <name evidence="12" type="primary">valS</name>
    <name evidence="16" type="ORF">SAMN02744040_00536</name>
</gene>
<dbReference type="STRING" id="1123350.SAMN02744040_00536"/>
<dbReference type="InterPro" id="IPR002300">
    <property type="entry name" value="aa-tRNA-synth_Ia"/>
</dbReference>
<evidence type="ECO:0000256" key="3">
    <source>
        <dbReference type="ARBA" id="ARBA00022490"/>
    </source>
</evidence>
<keyword evidence="3 12" id="KW-0963">Cytoplasm</keyword>
<evidence type="ECO:0000256" key="6">
    <source>
        <dbReference type="ARBA" id="ARBA00022840"/>
    </source>
</evidence>
<dbReference type="Gene3D" id="1.10.287.380">
    <property type="entry name" value="Valyl-tRNA synthetase, C-terminal domain"/>
    <property type="match status" value="1"/>
</dbReference>
<dbReference type="FunFam" id="3.40.50.620:FF:000032">
    <property type="entry name" value="Valine--tRNA ligase"/>
    <property type="match status" value="1"/>
</dbReference>
<dbReference type="InterPro" id="IPR010978">
    <property type="entry name" value="tRNA-bd_arm"/>
</dbReference>
<dbReference type="Pfam" id="PF08264">
    <property type="entry name" value="Anticodon_1"/>
    <property type="match status" value="1"/>
</dbReference>
<dbReference type="InterPro" id="IPR037118">
    <property type="entry name" value="Val-tRNA_synth_C_sf"/>
</dbReference>
<dbReference type="Gene3D" id="3.90.740.10">
    <property type="entry name" value="Valyl/Leucyl/Isoleucyl-tRNA synthetase, editing domain"/>
    <property type="match status" value="1"/>
</dbReference>
<dbReference type="FunFam" id="1.10.730.10:FF:000014">
    <property type="entry name" value="Valine--tRNA ligase"/>
    <property type="match status" value="1"/>
</dbReference>
<keyword evidence="7 12" id="KW-0648">Protein biosynthesis</keyword>
<dbReference type="InterPro" id="IPR019499">
    <property type="entry name" value="Val-tRNA_synth_tRNA-bd"/>
</dbReference>
<dbReference type="PANTHER" id="PTHR11946:SF93">
    <property type="entry name" value="VALINE--TRNA LIGASE, CHLOROPLASTIC_MITOCHONDRIAL 2"/>
    <property type="match status" value="1"/>
</dbReference>
<organism evidence="16 17">
    <name type="scientific">Tepidibacter thalassicus DSM 15285</name>
    <dbReference type="NCBI Taxonomy" id="1123350"/>
    <lineage>
        <taxon>Bacteria</taxon>
        <taxon>Bacillati</taxon>
        <taxon>Bacillota</taxon>
        <taxon>Clostridia</taxon>
        <taxon>Peptostreptococcales</taxon>
        <taxon>Peptostreptococcaceae</taxon>
        <taxon>Tepidibacter</taxon>
    </lineage>
</organism>
<evidence type="ECO:0000259" key="14">
    <source>
        <dbReference type="Pfam" id="PF08264"/>
    </source>
</evidence>
<evidence type="ECO:0000256" key="7">
    <source>
        <dbReference type="ARBA" id="ARBA00022917"/>
    </source>
</evidence>
<dbReference type="FunFam" id="3.90.740.10:FF:000005">
    <property type="entry name" value="Valine--tRNA ligase, mitochondrial"/>
    <property type="match status" value="1"/>
</dbReference>
<dbReference type="InterPro" id="IPR001412">
    <property type="entry name" value="aa-tRNA-synth_I_CS"/>
</dbReference>
<dbReference type="InterPro" id="IPR013155">
    <property type="entry name" value="M/V/L/I-tRNA-synth_anticd-bd"/>
</dbReference>
<comment type="function">
    <text evidence="12">Catalyzes the attachment of valine to tRNA(Val). As ValRS can inadvertently accommodate and process structurally similar amino acids such as threonine, to avoid such errors, it has a 'posttransfer' editing activity that hydrolyzes mischarged Thr-tRNA(Val) in a tRNA-dependent manner.</text>
</comment>
<feature type="short sequence motif" description="'HIGH' region" evidence="12">
    <location>
        <begin position="47"/>
        <end position="57"/>
    </location>
</feature>
<evidence type="ECO:0000256" key="11">
    <source>
        <dbReference type="ARBA" id="ARBA00060830"/>
    </source>
</evidence>